<gene>
    <name evidence="6" type="primary">yhjX</name>
    <name evidence="6" type="ORF">Pr1d_38920</name>
</gene>
<dbReference type="OrthoDB" id="182417at2"/>
<keyword evidence="7" id="KW-1185">Reference proteome</keyword>
<evidence type="ECO:0000259" key="5">
    <source>
        <dbReference type="PROSITE" id="PS50850"/>
    </source>
</evidence>
<name>A0A5B9QC86_9BACT</name>
<dbReference type="PANTHER" id="PTHR11360:SF308">
    <property type="entry name" value="BLL3089 PROTEIN"/>
    <property type="match status" value="1"/>
</dbReference>
<feature type="transmembrane region" description="Helical" evidence="4">
    <location>
        <begin position="296"/>
        <end position="316"/>
    </location>
</feature>
<evidence type="ECO:0000256" key="2">
    <source>
        <dbReference type="ARBA" id="ARBA00022989"/>
    </source>
</evidence>
<feature type="transmembrane region" description="Helical" evidence="4">
    <location>
        <begin position="164"/>
        <end position="190"/>
    </location>
</feature>
<feature type="transmembrane region" description="Helical" evidence="4">
    <location>
        <begin position="387"/>
        <end position="408"/>
    </location>
</feature>
<dbReference type="EMBL" id="CP042913">
    <property type="protein sequence ID" value="QEG36578.1"/>
    <property type="molecule type" value="Genomic_DNA"/>
</dbReference>
<feature type="transmembrane region" description="Helical" evidence="4">
    <location>
        <begin position="414"/>
        <end position="433"/>
    </location>
</feature>
<accession>A0A5B9QC86</accession>
<dbReference type="SUPFAM" id="SSF103473">
    <property type="entry name" value="MFS general substrate transporter"/>
    <property type="match status" value="1"/>
</dbReference>
<evidence type="ECO:0000256" key="4">
    <source>
        <dbReference type="SAM" id="Phobius"/>
    </source>
</evidence>
<feature type="domain" description="Major facilitator superfamily (MFS) profile" evidence="5">
    <location>
        <begin position="32"/>
        <end position="437"/>
    </location>
</feature>
<evidence type="ECO:0000313" key="7">
    <source>
        <dbReference type="Proteomes" id="UP000323917"/>
    </source>
</evidence>
<feature type="transmembrane region" description="Helical" evidence="4">
    <location>
        <begin position="323"/>
        <end position="343"/>
    </location>
</feature>
<feature type="transmembrane region" description="Helical" evidence="4">
    <location>
        <begin position="196"/>
        <end position="218"/>
    </location>
</feature>
<dbReference type="PANTHER" id="PTHR11360">
    <property type="entry name" value="MONOCARBOXYLATE TRANSPORTER"/>
    <property type="match status" value="1"/>
</dbReference>
<dbReference type="InterPro" id="IPR020846">
    <property type="entry name" value="MFS_dom"/>
</dbReference>
<dbReference type="AlphaFoldDB" id="A0A5B9QC86"/>
<evidence type="ECO:0000256" key="3">
    <source>
        <dbReference type="ARBA" id="ARBA00023136"/>
    </source>
</evidence>
<feature type="transmembrane region" description="Helical" evidence="4">
    <location>
        <begin position="74"/>
        <end position="97"/>
    </location>
</feature>
<proteinExistence type="predicted"/>
<feature type="transmembrane region" description="Helical" evidence="4">
    <location>
        <begin position="258"/>
        <end position="284"/>
    </location>
</feature>
<keyword evidence="1 4" id="KW-0812">Transmembrane</keyword>
<dbReference type="Gene3D" id="1.20.1250.20">
    <property type="entry name" value="MFS general substrate transporter like domains"/>
    <property type="match status" value="2"/>
</dbReference>
<keyword evidence="3 4" id="KW-0472">Membrane</keyword>
<dbReference type="InterPro" id="IPR050327">
    <property type="entry name" value="Proton-linked_MCT"/>
</dbReference>
<feature type="transmembrane region" description="Helical" evidence="4">
    <location>
        <begin position="349"/>
        <end position="375"/>
    </location>
</feature>
<sequence length="444" mass="46688">MSTPSAEIAELMTSATRTAVSSPEPIATQEETTLPWFYGWVILPLAIMMMLATSPGQTFGVSYFNEQFIAEFGLSNTALSSTYLAATLLAALSLTSIGSLIDRFGIRRMAIGGFVAMAGACVVASQATGLATLFVSFLLLRTFGPGTMTLLANNTLAAWFDRRLGLASSIAQVSMAGAWGLVPIAIVALIDSVGWRGTYVVFAAIMIGGFLPLVAVLLRESPREIGQVPDGLRFHAAKRKSFSYGNELNLSESMQHRAYWILLISTAVWSLIGTGLVFHLVGVFRSQGFTAQDSTAAVTSVAFAMAATQVVGGILADRLAMRWLLVVAMSLIGLGCVVLAGAADRDMLVLGYGTYGCGQGIKSVIAGTAWARYFGRSHLGKIRGTSLTAAVGASAVGPVVMGVSVDYLEGFTPSLWLFATLAGVCAVAAFWATPPLVSVKHSHA</sequence>
<keyword evidence="2 4" id="KW-1133">Transmembrane helix</keyword>
<feature type="transmembrane region" description="Helical" evidence="4">
    <location>
        <begin position="109"/>
        <end position="127"/>
    </location>
</feature>
<protein>
    <submittedName>
        <fullName evidence="6">Putative MFS-type transporter YhjX</fullName>
    </submittedName>
</protein>
<dbReference type="RefSeq" id="WP_148074903.1">
    <property type="nucleotide sequence ID" value="NZ_CP042913.1"/>
</dbReference>
<evidence type="ECO:0000256" key="1">
    <source>
        <dbReference type="ARBA" id="ARBA00022692"/>
    </source>
</evidence>
<organism evidence="6 7">
    <name type="scientific">Bythopirellula goksoeyrii</name>
    <dbReference type="NCBI Taxonomy" id="1400387"/>
    <lineage>
        <taxon>Bacteria</taxon>
        <taxon>Pseudomonadati</taxon>
        <taxon>Planctomycetota</taxon>
        <taxon>Planctomycetia</taxon>
        <taxon>Pirellulales</taxon>
        <taxon>Lacipirellulaceae</taxon>
        <taxon>Bythopirellula</taxon>
    </lineage>
</organism>
<dbReference type="Pfam" id="PF07690">
    <property type="entry name" value="MFS_1"/>
    <property type="match status" value="1"/>
</dbReference>
<dbReference type="InterPro" id="IPR011701">
    <property type="entry name" value="MFS"/>
</dbReference>
<dbReference type="KEGG" id="bgok:Pr1d_38920"/>
<reference evidence="6 7" key="1">
    <citation type="submission" date="2019-08" db="EMBL/GenBank/DDBJ databases">
        <title>Deep-cultivation of Planctomycetes and their phenomic and genomic characterization uncovers novel biology.</title>
        <authorList>
            <person name="Wiegand S."/>
            <person name="Jogler M."/>
            <person name="Boedeker C."/>
            <person name="Pinto D."/>
            <person name="Vollmers J."/>
            <person name="Rivas-Marin E."/>
            <person name="Kohn T."/>
            <person name="Peeters S.H."/>
            <person name="Heuer A."/>
            <person name="Rast P."/>
            <person name="Oberbeckmann S."/>
            <person name="Bunk B."/>
            <person name="Jeske O."/>
            <person name="Meyerdierks A."/>
            <person name="Storesund J.E."/>
            <person name="Kallscheuer N."/>
            <person name="Luecker S."/>
            <person name="Lage O.M."/>
            <person name="Pohl T."/>
            <person name="Merkel B.J."/>
            <person name="Hornburger P."/>
            <person name="Mueller R.-W."/>
            <person name="Bruemmer F."/>
            <person name="Labrenz M."/>
            <person name="Spormann A.M."/>
            <person name="Op den Camp H."/>
            <person name="Overmann J."/>
            <person name="Amann R."/>
            <person name="Jetten M.S.M."/>
            <person name="Mascher T."/>
            <person name="Medema M.H."/>
            <person name="Devos D.P."/>
            <person name="Kaster A.-K."/>
            <person name="Ovreas L."/>
            <person name="Rohde M."/>
            <person name="Galperin M.Y."/>
            <person name="Jogler C."/>
        </authorList>
    </citation>
    <scope>NUCLEOTIDE SEQUENCE [LARGE SCALE GENOMIC DNA]</scope>
    <source>
        <strain evidence="6 7">Pr1d</strain>
    </source>
</reference>
<evidence type="ECO:0000313" key="6">
    <source>
        <dbReference type="EMBL" id="QEG36578.1"/>
    </source>
</evidence>
<dbReference type="GO" id="GO:0022857">
    <property type="term" value="F:transmembrane transporter activity"/>
    <property type="evidence" value="ECO:0007669"/>
    <property type="project" value="InterPro"/>
</dbReference>
<dbReference type="Proteomes" id="UP000323917">
    <property type="component" value="Chromosome"/>
</dbReference>
<dbReference type="InterPro" id="IPR036259">
    <property type="entry name" value="MFS_trans_sf"/>
</dbReference>
<dbReference type="PROSITE" id="PS50850">
    <property type="entry name" value="MFS"/>
    <property type="match status" value="1"/>
</dbReference>
<feature type="transmembrane region" description="Helical" evidence="4">
    <location>
        <begin position="36"/>
        <end position="54"/>
    </location>
</feature>